<evidence type="ECO:0000313" key="5">
    <source>
        <dbReference type="Proteomes" id="UP000635726"/>
    </source>
</evidence>
<gene>
    <name evidence="4" type="ORF">GCM10008939_28900</name>
</gene>
<feature type="chain" id="PRO_5038139625" evidence="3">
    <location>
        <begin position="37"/>
        <end position="588"/>
    </location>
</feature>
<keyword evidence="3" id="KW-0732">Signal</keyword>
<protein>
    <submittedName>
        <fullName evidence="4">Uncharacterized protein</fullName>
    </submittedName>
</protein>
<keyword evidence="2" id="KW-0812">Transmembrane</keyword>
<dbReference type="EMBL" id="BMOE01000011">
    <property type="protein sequence ID" value="GGJ83245.1"/>
    <property type="molecule type" value="Genomic_DNA"/>
</dbReference>
<dbReference type="RefSeq" id="WP_188964004.1">
    <property type="nucleotide sequence ID" value="NZ_BMOE01000011.1"/>
</dbReference>
<evidence type="ECO:0000256" key="2">
    <source>
        <dbReference type="SAM" id="Phobius"/>
    </source>
</evidence>
<keyword evidence="2" id="KW-0472">Membrane</keyword>
<accession>A0A917PLE4</accession>
<feature type="transmembrane region" description="Helical" evidence="2">
    <location>
        <begin position="487"/>
        <end position="511"/>
    </location>
</feature>
<sequence length="588" mass="59775">MNRSHRVGHRRAGARHALLPLLTLSLLAGVPAPALAQSAAPVVAAAPNAARSVLSLSSYRDMAGSLDRAVRDRPVSSASSLADLDRATAAYAVLKPGLSSSLLTRHLEETLQASRASLSRAPADLEGQVTQARALLRKALYDQTLGQLGAASGGTPPAAQAALLADEFSLQGAGRSAFLKAVSGRDAGSAARLLRSAAAQKVQANLAQANAPQNANDRTATYLSLARASAWFTVVQDAPDSGGLTIPLFTQALQQLTAGDTAGLTGTLSTLKRSAAAFVTASTTAVKTGTAAPASTSTAGTASTAQPATIPATPTQGTATPSASTPATATPATSTPVVASPARVSPQDQQKASLNATYAALSRAQAAAGHANLDEARTQIGTAAVTLVRGGLNSTAGYDTLLSDLNALQSRSGLRASDVQAVIGELSNVEALANARPVSALDATSTAVSRIGTPLWPLLFLIVGLLALYPLYLLNLAFGGRNNYWKAIAVSLLLLVLPVLLEGLGGTLAYLGDLSGVGFLRSLGNLSLHQGAWGLPVWLLLAAVSVGLASYGFRGLCRQFGLLGGSGGSANATRIDGPQPALDWDEEL</sequence>
<evidence type="ECO:0000313" key="4">
    <source>
        <dbReference type="EMBL" id="GGJ83245.1"/>
    </source>
</evidence>
<dbReference type="Proteomes" id="UP000635726">
    <property type="component" value="Unassembled WGS sequence"/>
</dbReference>
<keyword evidence="2" id="KW-1133">Transmembrane helix</keyword>
<feature type="transmembrane region" description="Helical" evidence="2">
    <location>
        <begin position="531"/>
        <end position="553"/>
    </location>
</feature>
<proteinExistence type="predicted"/>
<feature type="signal peptide" evidence="3">
    <location>
        <begin position="1"/>
        <end position="36"/>
    </location>
</feature>
<evidence type="ECO:0000256" key="1">
    <source>
        <dbReference type="SAM" id="MobiDB-lite"/>
    </source>
</evidence>
<feature type="region of interest" description="Disordered" evidence="1">
    <location>
        <begin position="289"/>
        <end position="351"/>
    </location>
</feature>
<comment type="caution">
    <text evidence="4">The sequence shown here is derived from an EMBL/GenBank/DDBJ whole genome shotgun (WGS) entry which is preliminary data.</text>
</comment>
<feature type="compositionally biased region" description="Low complexity" evidence="1">
    <location>
        <begin position="289"/>
        <end position="342"/>
    </location>
</feature>
<reference evidence="4" key="1">
    <citation type="journal article" date="2014" name="Int. J. Syst. Evol. Microbiol.">
        <title>Complete genome sequence of Corynebacterium casei LMG S-19264T (=DSM 44701T), isolated from a smear-ripened cheese.</title>
        <authorList>
            <consortium name="US DOE Joint Genome Institute (JGI-PGF)"/>
            <person name="Walter F."/>
            <person name="Albersmeier A."/>
            <person name="Kalinowski J."/>
            <person name="Ruckert C."/>
        </authorList>
    </citation>
    <scope>NUCLEOTIDE SEQUENCE</scope>
    <source>
        <strain evidence="4">JCM 14371</strain>
    </source>
</reference>
<name>A0A917PLE4_9DEIO</name>
<evidence type="ECO:0000256" key="3">
    <source>
        <dbReference type="SAM" id="SignalP"/>
    </source>
</evidence>
<dbReference type="AlphaFoldDB" id="A0A917PLE4"/>
<feature type="transmembrane region" description="Helical" evidence="2">
    <location>
        <begin position="455"/>
        <end position="475"/>
    </location>
</feature>
<reference evidence="4" key="2">
    <citation type="submission" date="2020-09" db="EMBL/GenBank/DDBJ databases">
        <authorList>
            <person name="Sun Q."/>
            <person name="Ohkuma M."/>
        </authorList>
    </citation>
    <scope>NUCLEOTIDE SEQUENCE</scope>
    <source>
        <strain evidence="4">JCM 14371</strain>
    </source>
</reference>
<organism evidence="4 5">
    <name type="scientific">Deinococcus aquiradiocola</name>
    <dbReference type="NCBI Taxonomy" id="393059"/>
    <lineage>
        <taxon>Bacteria</taxon>
        <taxon>Thermotogati</taxon>
        <taxon>Deinococcota</taxon>
        <taxon>Deinococci</taxon>
        <taxon>Deinococcales</taxon>
        <taxon>Deinococcaceae</taxon>
        <taxon>Deinococcus</taxon>
    </lineage>
</organism>
<keyword evidence="5" id="KW-1185">Reference proteome</keyword>